<dbReference type="Gene3D" id="3.40.50.300">
    <property type="entry name" value="P-loop containing nucleotide triphosphate hydrolases"/>
    <property type="match status" value="3"/>
</dbReference>
<dbReference type="InterPro" id="IPR001270">
    <property type="entry name" value="ClpA/B"/>
</dbReference>
<evidence type="ECO:0000256" key="5">
    <source>
        <dbReference type="ARBA" id="ARBA00023186"/>
    </source>
</evidence>
<dbReference type="InterPro" id="IPR003593">
    <property type="entry name" value="AAA+_ATPase"/>
</dbReference>
<name>A0A644V5A9_9ZZZZ</name>
<dbReference type="SUPFAM" id="SSF81923">
    <property type="entry name" value="Double Clp-N motif"/>
    <property type="match status" value="1"/>
</dbReference>
<dbReference type="SUPFAM" id="SSF52540">
    <property type="entry name" value="P-loop containing nucleoside triphosphate hydrolases"/>
    <property type="match status" value="2"/>
</dbReference>
<protein>
    <submittedName>
        <fullName evidence="8">Chaperone protein ClpB</fullName>
    </submittedName>
</protein>
<dbReference type="FunFam" id="3.40.50.300:FF:000025">
    <property type="entry name" value="ATP-dependent Clp protease subunit"/>
    <property type="match status" value="1"/>
</dbReference>
<dbReference type="Pfam" id="PF00004">
    <property type="entry name" value="AAA"/>
    <property type="match status" value="1"/>
</dbReference>
<evidence type="ECO:0000256" key="3">
    <source>
        <dbReference type="ARBA" id="ARBA00022741"/>
    </source>
</evidence>
<gene>
    <name evidence="8" type="primary">clpB_7</name>
    <name evidence="8" type="ORF">SDC9_32491</name>
</gene>
<dbReference type="FunFam" id="3.40.50.300:FF:000120">
    <property type="entry name" value="ATP-dependent chaperone ClpB"/>
    <property type="match status" value="1"/>
</dbReference>
<dbReference type="Gene3D" id="1.10.8.60">
    <property type="match status" value="1"/>
</dbReference>
<evidence type="ECO:0000256" key="2">
    <source>
        <dbReference type="ARBA" id="ARBA00022737"/>
    </source>
</evidence>
<dbReference type="PANTHER" id="PTHR11638">
    <property type="entry name" value="ATP-DEPENDENT CLP PROTEASE"/>
    <property type="match status" value="1"/>
</dbReference>
<sequence>MNVERYDDEVKTLFEAAQQQAVMNYHQELSTKHFIVALCGQADGFFKFLLTNVKADEKAFAADAKELLKKIPSVKGQDGLTMSMGLARALGKAEQDAGQGEINIGHLLGAIVEDGDSEVVALCKKYGLTKKVVNSLYLQYAGGQSDDESRKTLEKYGQDLTLKAKKGDLDPVIGRDEEIRRTIEILSRRKKNNPVLIGEPGVGKTAIVEGLARRIVAGDVPEMLKNKTLYALDLASLVAGAKFRGEFEERLKKVLKIVSGSAGQIIMFIDELHTVVGAGAAEGSMDAGNILKPMLARGELRCIGATTLNEYRKYIEKDSALERRFQPVMVKQPSVEDTISILRGLRERYEVHHGVRIKDAALVAAAVLSNRYINDRFLPDKAIDLMDEAAARLRTEIDSLPTELDESKRRILQLEIEAQALSKESDAQSKARAAKIQEELTELKKANDVLTKQWDAEKGAIAKVREVKKEIDNVRQDMEKAERDYDLNKMAELKYGRLPALEKQLGEMESKSKEGNSLLKEEVDEDDISKVVSTWTGIPVQRLVEGERDKLIHMEEILHRRVVGQNEAVTAVSEAVVRARAGIKDPARPIGSFIFLGPTGVGKTELAKALAEVLFDDERNIIRVDMSEYMEKHTVSRLIGAPPGYVGYEEGGQLTEAVRRKPYSVILLDEIEKAHADVFNVLLQVLDDGRLTDGQGRIVDFKNTLIIMTSNLGSAEIMRKHGDISREEIQSMLMKFFRPEFLNRVDDIVVFKALEQVQIKGIVKLILTELGERLHNQMELTLTYDDSALEYLAKAGFDPDFGARPLKRLIVHTVETIVSKKIVAGEIKSGDKIEVVYENDAIDVKVL</sequence>
<dbReference type="FunFam" id="3.40.50.300:FF:000010">
    <property type="entry name" value="Chaperone clpB 1, putative"/>
    <property type="match status" value="1"/>
</dbReference>
<dbReference type="AlphaFoldDB" id="A0A644V5A9"/>
<dbReference type="InterPro" id="IPR036628">
    <property type="entry name" value="Clp_N_dom_sf"/>
</dbReference>
<dbReference type="InterPro" id="IPR004176">
    <property type="entry name" value="Clp_R_N"/>
</dbReference>
<dbReference type="InterPro" id="IPR017730">
    <property type="entry name" value="Chaperonin_ClpB"/>
</dbReference>
<dbReference type="PANTHER" id="PTHR11638:SF18">
    <property type="entry name" value="HEAT SHOCK PROTEIN 104"/>
    <property type="match status" value="1"/>
</dbReference>
<dbReference type="Gene3D" id="1.10.1780.10">
    <property type="entry name" value="Clp, N-terminal domain"/>
    <property type="match status" value="1"/>
</dbReference>
<dbReference type="NCBIfam" id="TIGR03346">
    <property type="entry name" value="chaperone_ClpB"/>
    <property type="match status" value="1"/>
</dbReference>
<keyword evidence="3" id="KW-0547">Nucleotide-binding</keyword>
<dbReference type="GO" id="GO:0005524">
    <property type="term" value="F:ATP binding"/>
    <property type="evidence" value="ECO:0007669"/>
    <property type="project" value="UniProtKB-KW"/>
</dbReference>
<dbReference type="EMBL" id="VSSQ01000223">
    <property type="protein sequence ID" value="MPL86509.1"/>
    <property type="molecule type" value="Genomic_DNA"/>
</dbReference>
<keyword evidence="4" id="KW-0067">ATP-binding</keyword>
<dbReference type="InterPro" id="IPR027417">
    <property type="entry name" value="P-loop_NTPase"/>
</dbReference>
<keyword evidence="6" id="KW-0175">Coiled coil</keyword>
<dbReference type="PROSITE" id="PS00870">
    <property type="entry name" value="CLPAB_1"/>
    <property type="match status" value="1"/>
</dbReference>
<dbReference type="GO" id="GO:0005737">
    <property type="term" value="C:cytoplasm"/>
    <property type="evidence" value="ECO:0007669"/>
    <property type="project" value="InterPro"/>
</dbReference>
<dbReference type="CDD" id="cd19499">
    <property type="entry name" value="RecA-like_ClpB_Hsp104-like"/>
    <property type="match status" value="1"/>
</dbReference>
<keyword evidence="2" id="KW-0677">Repeat</keyword>
<keyword evidence="5" id="KW-0143">Chaperone</keyword>
<evidence type="ECO:0000256" key="1">
    <source>
        <dbReference type="ARBA" id="ARBA00008675"/>
    </source>
</evidence>
<accession>A0A644V5A9</accession>
<dbReference type="InterPro" id="IPR003959">
    <property type="entry name" value="ATPase_AAA_core"/>
</dbReference>
<dbReference type="Pfam" id="PF02861">
    <property type="entry name" value="Clp_N"/>
    <property type="match status" value="1"/>
</dbReference>
<comment type="similarity">
    <text evidence="1">Belongs to the ClpA/ClpB family.</text>
</comment>
<dbReference type="GO" id="GO:0016887">
    <property type="term" value="F:ATP hydrolysis activity"/>
    <property type="evidence" value="ECO:0007669"/>
    <property type="project" value="InterPro"/>
</dbReference>
<evidence type="ECO:0000259" key="7">
    <source>
        <dbReference type="PROSITE" id="PS51903"/>
    </source>
</evidence>
<dbReference type="SMART" id="SM01086">
    <property type="entry name" value="ClpB_D2-small"/>
    <property type="match status" value="1"/>
</dbReference>
<dbReference type="SMART" id="SM00382">
    <property type="entry name" value="AAA"/>
    <property type="match status" value="2"/>
</dbReference>
<dbReference type="PROSITE" id="PS00871">
    <property type="entry name" value="CLPAB_2"/>
    <property type="match status" value="1"/>
</dbReference>
<dbReference type="Pfam" id="PF10431">
    <property type="entry name" value="ClpB_D2-small"/>
    <property type="match status" value="1"/>
</dbReference>
<evidence type="ECO:0000256" key="6">
    <source>
        <dbReference type="SAM" id="Coils"/>
    </source>
</evidence>
<feature type="coiled-coil region" evidence="6">
    <location>
        <begin position="404"/>
        <end position="491"/>
    </location>
</feature>
<evidence type="ECO:0000256" key="4">
    <source>
        <dbReference type="ARBA" id="ARBA00022840"/>
    </source>
</evidence>
<evidence type="ECO:0000313" key="8">
    <source>
        <dbReference type="EMBL" id="MPL86509.1"/>
    </source>
</evidence>
<dbReference type="InterPro" id="IPR018368">
    <property type="entry name" value="ClpA/B_CS1"/>
</dbReference>
<reference evidence="8" key="1">
    <citation type="submission" date="2019-08" db="EMBL/GenBank/DDBJ databases">
        <authorList>
            <person name="Kucharzyk K."/>
            <person name="Murdoch R.W."/>
            <person name="Higgins S."/>
            <person name="Loffler F."/>
        </authorList>
    </citation>
    <scope>NUCLEOTIDE SEQUENCE</scope>
</reference>
<dbReference type="GO" id="GO:0034605">
    <property type="term" value="P:cellular response to heat"/>
    <property type="evidence" value="ECO:0007669"/>
    <property type="project" value="TreeGrafter"/>
</dbReference>
<dbReference type="InterPro" id="IPR050130">
    <property type="entry name" value="ClpA_ClpB"/>
</dbReference>
<organism evidence="8">
    <name type="scientific">bioreactor metagenome</name>
    <dbReference type="NCBI Taxonomy" id="1076179"/>
    <lineage>
        <taxon>unclassified sequences</taxon>
        <taxon>metagenomes</taxon>
        <taxon>ecological metagenomes</taxon>
    </lineage>
</organism>
<dbReference type="PRINTS" id="PR00300">
    <property type="entry name" value="CLPPROTEASEA"/>
</dbReference>
<comment type="caution">
    <text evidence="8">The sequence shown here is derived from an EMBL/GenBank/DDBJ whole genome shotgun (WGS) entry which is preliminary data.</text>
</comment>
<proteinExistence type="inferred from homology"/>
<dbReference type="CDD" id="cd00009">
    <property type="entry name" value="AAA"/>
    <property type="match status" value="1"/>
</dbReference>
<dbReference type="InterPro" id="IPR041546">
    <property type="entry name" value="ClpA/ClpB_AAA_lid"/>
</dbReference>
<dbReference type="Pfam" id="PF17871">
    <property type="entry name" value="AAA_lid_9"/>
    <property type="match status" value="1"/>
</dbReference>
<dbReference type="PROSITE" id="PS51903">
    <property type="entry name" value="CLP_R"/>
    <property type="match status" value="1"/>
</dbReference>
<dbReference type="InterPro" id="IPR019489">
    <property type="entry name" value="Clp_ATPase_C"/>
</dbReference>
<dbReference type="InterPro" id="IPR028299">
    <property type="entry name" value="ClpA/B_CS2"/>
</dbReference>
<dbReference type="Pfam" id="PF07724">
    <property type="entry name" value="AAA_2"/>
    <property type="match status" value="1"/>
</dbReference>
<dbReference type="GO" id="GO:0042026">
    <property type="term" value="P:protein refolding"/>
    <property type="evidence" value="ECO:0007669"/>
    <property type="project" value="InterPro"/>
</dbReference>
<feature type="domain" description="Clp R" evidence="7">
    <location>
        <begin position="3"/>
        <end position="143"/>
    </location>
</feature>